<organism evidence="2 3">
    <name type="scientific">Vibrio parahaemolyticus</name>
    <dbReference type="NCBI Taxonomy" id="670"/>
    <lineage>
        <taxon>Bacteria</taxon>
        <taxon>Pseudomonadati</taxon>
        <taxon>Pseudomonadota</taxon>
        <taxon>Gammaproteobacteria</taxon>
        <taxon>Vibrionales</taxon>
        <taxon>Vibrionaceae</taxon>
        <taxon>Vibrio</taxon>
    </lineage>
</organism>
<dbReference type="InterPro" id="IPR035919">
    <property type="entry name" value="EAL_sf"/>
</dbReference>
<dbReference type="PROSITE" id="PS50883">
    <property type="entry name" value="EAL"/>
    <property type="match status" value="1"/>
</dbReference>
<evidence type="ECO:0000313" key="3">
    <source>
        <dbReference type="Proteomes" id="UP000518904"/>
    </source>
</evidence>
<dbReference type="InterPro" id="IPR052155">
    <property type="entry name" value="Biofilm_reg_signaling"/>
</dbReference>
<dbReference type="CDD" id="cd01948">
    <property type="entry name" value="EAL"/>
    <property type="match status" value="1"/>
</dbReference>
<sequence>AKAAGRNGFRVFRPEYTAQALQRLELEQDLRKALHQGELEVHYQPQFSLDDRRVTGVEALLRWRHPKHGLVLPARFIPLA</sequence>
<evidence type="ECO:0000313" key="2">
    <source>
        <dbReference type="EMBL" id="NMU84402.1"/>
    </source>
</evidence>
<feature type="non-terminal residue" evidence="2">
    <location>
        <position position="1"/>
    </location>
</feature>
<comment type="caution">
    <text evidence="2">The sequence shown here is derived from an EMBL/GenBank/DDBJ whole genome shotgun (WGS) entry which is preliminary data.</text>
</comment>
<dbReference type="EMBL" id="JABCLB010001702">
    <property type="protein sequence ID" value="NMU84402.1"/>
    <property type="molecule type" value="Genomic_DNA"/>
</dbReference>
<protein>
    <submittedName>
        <fullName evidence="2">EAL domain-containing protein</fullName>
    </submittedName>
</protein>
<feature type="non-terminal residue" evidence="2">
    <location>
        <position position="80"/>
    </location>
</feature>
<name>A0A7Y0SJ52_VIBPH</name>
<dbReference type="Pfam" id="PF00563">
    <property type="entry name" value="EAL"/>
    <property type="match status" value="1"/>
</dbReference>
<reference evidence="2 3" key="1">
    <citation type="submission" date="2020-04" db="EMBL/GenBank/DDBJ databases">
        <title>Whole-genome sequencing of Vibrio spp. from China reveals different genetic environments of blaCTX-M-14 among diverse lineages.</title>
        <authorList>
            <person name="Zheng Z."/>
            <person name="Ye L."/>
            <person name="Chen S."/>
        </authorList>
    </citation>
    <scope>NUCLEOTIDE SEQUENCE [LARGE SCALE GENOMIC DNA]</scope>
    <source>
        <strain evidence="2 3">Vb0551</strain>
    </source>
</reference>
<dbReference type="PANTHER" id="PTHR44757:SF2">
    <property type="entry name" value="BIOFILM ARCHITECTURE MAINTENANCE PROTEIN MBAA"/>
    <property type="match status" value="1"/>
</dbReference>
<feature type="domain" description="EAL" evidence="1">
    <location>
        <begin position="23"/>
        <end position="80"/>
    </location>
</feature>
<dbReference type="PANTHER" id="PTHR44757">
    <property type="entry name" value="DIGUANYLATE CYCLASE DGCP"/>
    <property type="match status" value="1"/>
</dbReference>
<accession>A0A7Y0SJ52</accession>
<evidence type="ECO:0000259" key="1">
    <source>
        <dbReference type="PROSITE" id="PS50883"/>
    </source>
</evidence>
<dbReference type="Gene3D" id="3.20.20.450">
    <property type="entry name" value="EAL domain"/>
    <property type="match status" value="1"/>
</dbReference>
<dbReference type="SUPFAM" id="SSF141868">
    <property type="entry name" value="EAL domain-like"/>
    <property type="match status" value="1"/>
</dbReference>
<dbReference type="InterPro" id="IPR001633">
    <property type="entry name" value="EAL_dom"/>
</dbReference>
<gene>
    <name evidence="2" type="ORF">HKB16_16135</name>
</gene>
<dbReference type="AlphaFoldDB" id="A0A7Y0SJ52"/>
<dbReference type="Proteomes" id="UP000518904">
    <property type="component" value="Unassembled WGS sequence"/>
</dbReference>
<proteinExistence type="predicted"/>